<feature type="compositionally biased region" description="Polar residues" evidence="6">
    <location>
        <begin position="412"/>
        <end position="422"/>
    </location>
</feature>
<keyword evidence="3 4" id="KW-0440">LIM domain</keyword>
<feature type="region of interest" description="Disordered" evidence="6">
    <location>
        <begin position="278"/>
        <end position="311"/>
    </location>
</feature>
<evidence type="ECO:0000256" key="6">
    <source>
        <dbReference type="SAM" id="MobiDB-lite"/>
    </source>
</evidence>
<dbReference type="PROSITE" id="PS50021">
    <property type="entry name" value="CH"/>
    <property type="match status" value="1"/>
</dbReference>
<dbReference type="FunFam" id="1.10.418.10:FF:000038">
    <property type="entry name" value="LIM and calponin homology domains-containing protein 1"/>
    <property type="match status" value="1"/>
</dbReference>
<feature type="region of interest" description="Disordered" evidence="6">
    <location>
        <begin position="1304"/>
        <end position="1334"/>
    </location>
</feature>
<feature type="domain" description="Calponin-homology (CH)" evidence="8">
    <location>
        <begin position="30"/>
        <end position="147"/>
    </location>
</feature>
<dbReference type="Gene3D" id="2.10.110.10">
    <property type="entry name" value="Cysteine Rich Protein"/>
    <property type="match status" value="1"/>
</dbReference>
<dbReference type="Pfam" id="PF15949">
    <property type="entry name" value="DUF4757"/>
    <property type="match status" value="1"/>
</dbReference>
<comment type="caution">
    <text evidence="11">The sequence shown here is derived from an EMBL/GenBank/DDBJ whole genome shotgun (WGS) entry which is preliminary data.</text>
</comment>
<evidence type="ECO:0008006" key="13">
    <source>
        <dbReference type="Google" id="ProtNLM"/>
    </source>
</evidence>
<gene>
    <name evidence="11" type="ORF">DNTS_009391</name>
</gene>
<dbReference type="GO" id="GO:0046872">
    <property type="term" value="F:metal ion binding"/>
    <property type="evidence" value="ECO:0007669"/>
    <property type="project" value="UniProtKB-KW"/>
</dbReference>
<evidence type="ECO:0000256" key="2">
    <source>
        <dbReference type="ARBA" id="ARBA00022833"/>
    </source>
</evidence>
<feature type="compositionally biased region" description="Low complexity" evidence="6">
    <location>
        <begin position="531"/>
        <end position="543"/>
    </location>
</feature>
<feature type="transmembrane region" description="Helical" evidence="7">
    <location>
        <begin position="27"/>
        <end position="44"/>
    </location>
</feature>
<keyword evidence="2 4" id="KW-0862">Zinc</keyword>
<dbReference type="SUPFAM" id="SSF50156">
    <property type="entry name" value="PDZ domain-like"/>
    <property type="match status" value="1"/>
</dbReference>
<dbReference type="InterPro" id="IPR029978">
    <property type="entry name" value="LMO-7"/>
</dbReference>
<dbReference type="OrthoDB" id="15627at2759"/>
<feature type="compositionally biased region" description="Basic and acidic residues" evidence="6">
    <location>
        <begin position="616"/>
        <end position="625"/>
    </location>
</feature>
<organism evidence="11 12">
    <name type="scientific">Danionella cerebrum</name>
    <dbReference type="NCBI Taxonomy" id="2873325"/>
    <lineage>
        <taxon>Eukaryota</taxon>
        <taxon>Metazoa</taxon>
        <taxon>Chordata</taxon>
        <taxon>Craniata</taxon>
        <taxon>Vertebrata</taxon>
        <taxon>Euteleostomi</taxon>
        <taxon>Actinopterygii</taxon>
        <taxon>Neopterygii</taxon>
        <taxon>Teleostei</taxon>
        <taxon>Ostariophysi</taxon>
        <taxon>Cypriniformes</taxon>
        <taxon>Danionidae</taxon>
        <taxon>Danioninae</taxon>
        <taxon>Danionella</taxon>
    </lineage>
</organism>
<feature type="compositionally biased region" description="Low complexity" evidence="6">
    <location>
        <begin position="1259"/>
        <end position="1274"/>
    </location>
</feature>
<dbReference type="PROSITE" id="PS50106">
    <property type="entry name" value="PDZ"/>
    <property type="match status" value="1"/>
</dbReference>
<feature type="domain" description="LIM zinc-binding" evidence="9">
    <location>
        <begin position="1338"/>
        <end position="1404"/>
    </location>
</feature>
<feature type="compositionally biased region" description="Basic and acidic residues" evidence="6">
    <location>
        <begin position="1240"/>
        <end position="1251"/>
    </location>
</feature>
<protein>
    <recommendedName>
        <fullName evidence="13">LIM domain 7a</fullName>
    </recommendedName>
</protein>
<evidence type="ECO:0000256" key="7">
    <source>
        <dbReference type="SAM" id="Phobius"/>
    </source>
</evidence>
<proteinExistence type="predicted"/>
<dbReference type="PANTHER" id="PTHR46767:SF1">
    <property type="entry name" value="LIM DOMAIN ONLY PROTEIN 7"/>
    <property type="match status" value="1"/>
</dbReference>
<dbReference type="Proteomes" id="UP000316079">
    <property type="component" value="Unassembled WGS sequence"/>
</dbReference>
<feature type="region of interest" description="Disordered" evidence="6">
    <location>
        <begin position="370"/>
        <end position="678"/>
    </location>
</feature>
<evidence type="ECO:0000256" key="4">
    <source>
        <dbReference type="PROSITE-ProRule" id="PRU00125"/>
    </source>
</evidence>
<dbReference type="InterPro" id="IPR041489">
    <property type="entry name" value="PDZ_6"/>
</dbReference>
<keyword evidence="7" id="KW-0812">Transmembrane</keyword>
<dbReference type="InterPro" id="IPR001478">
    <property type="entry name" value="PDZ"/>
</dbReference>
<dbReference type="SMART" id="SM00228">
    <property type="entry name" value="PDZ"/>
    <property type="match status" value="1"/>
</dbReference>
<dbReference type="InterPro" id="IPR001715">
    <property type="entry name" value="CH_dom"/>
</dbReference>
<name>A0A553PX85_9TELE</name>
<feature type="compositionally biased region" description="Basic and acidic residues" evidence="6">
    <location>
        <begin position="377"/>
        <end position="387"/>
    </location>
</feature>
<evidence type="ECO:0000256" key="1">
    <source>
        <dbReference type="ARBA" id="ARBA00022723"/>
    </source>
</evidence>
<evidence type="ECO:0000259" key="8">
    <source>
        <dbReference type="PROSITE" id="PS50021"/>
    </source>
</evidence>
<keyword evidence="5" id="KW-0175">Coiled coil</keyword>
<dbReference type="InterPro" id="IPR001781">
    <property type="entry name" value="Znf_LIM"/>
</dbReference>
<accession>A0A553PX85</accession>
<dbReference type="GO" id="GO:0030155">
    <property type="term" value="P:regulation of cell adhesion"/>
    <property type="evidence" value="ECO:0007669"/>
    <property type="project" value="InterPro"/>
</dbReference>
<dbReference type="PROSITE" id="PS50023">
    <property type="entry name" value="LIM_DOMAIN_2"/>
    <property type="match status" value="1"/>
</dbReference>
<keyword evidence="12" id="KW-1185">Reference proteome</keyword>
<dbReference type="Pfam" id="PF00307">
    <property type="entry name" value="CH"/>
    <property type="match status" value="1"/>
</dbReference>
<reference evidence="11 12" key="1">
    <citation type="journal article" date="2019" name="Sci. Data">
        <title>Hybrid genome assembly and annotation of Danionella translucida.</title>
        <authorList>
            <person name="Kadobianskyi M."/>
            <person name="Schulze L."/>
            <person name="Schuelke M."/>
            <person name="Judkewitz B."/>
        </authorList>
    </citation>
    <scope>NUCLEOTIDE SEQUENCE [LARGE SCALE GENOMIC DNA]</scope>
    <source>
        <strain evidence="11 12">Bolton</strain>
    </source>
</reference>
<sequence length="1423" mass="160717">MLLCWDAVVTRSLTEQLSFPWTSYLPTYWLLVLPVFVLVLQAVTKKTFGSRNFRSSLENGLLLCDLINKNKPGCIKKLNRFSSPIAGLDNLNLFLKTCGKLGLKEAQLFHPGDLQDLSTRVTVKHQESSRRLKNVLITIYWLGRKAHTDPFYNGPHLNLKAFEGLLGTTLYKALEDSRGSLWGSVLKGSSRESWDSEKEQLFPLQAGHRRQDSLDSLDSLGSRKHSTSSDTTLKENSDGCGSDPEADLSFTMSENKEYRRSLVVTPKTSTQFNQFLPSKDRQSGYVPAPLRKKRTERNEDNRRSWASPMFTEDDGTFTRSKSVSDIIEGEMNVTNSSMELRFEELQKMRTRLKENEEKWQDDLTKWKNKRRSVNSDIVKKKEDREQVEQISSGNTRKSKTFKEMQEERESRGQSSLRDSLSSIVDDVFEPPVPVPRTRTLPPRSYTVDTPYSHSIKPSMIEKEPITGTLATDEADSPTKPDRLSPEFPANNSIHESPTLTQSPLDDPVPALSNSTCSVLKPTSILKPNFVESTSETKQTESSSGPISSLYKPNSMDTKSSSLDQVSASLPKSYQRSDQITRLPSVVTPRPFGPQSNRIASLPRAFTVEDSVQRTNGEAESKENKKTPVPNRYAQNVTDDDRSLESSALNREAEKPPSPVPPVSRVSPLPKSSSHSSEMGFSEMRISLNQKPNSSQDFGFQHSWDSTGVWVKSVLPGSPAELCQMQAADEILAVNGHRVADMSYSEWKSSMEEALQQGSLLIDIRRHGKNNSGRDLPSLPYKSHKTINLTSLDPLGSSEPFLRSSLDFTSQQTKETVLKTVNVSSQPLNNYGSNGINGGIREDSVSMESKESVSVKNLKRRSEFFEQGNRTASGQCWCVMFGGTWVNKSSSFSPSSQALHKCALPLGSAGLTVSSLLYLCGKEEMTVFTGGSDASITAVAVPPITPSNTRWSWDPEEERRRQEKWQKEQERLLQGLDKHNLFSPLSSVQLPPASWEEQEKRKREGEILRLEEERRKQKEIDLFEEKRKREEEERKRREEERRLLEEEMKKREERERLEEQRRKKEEEERLLQEKERNRKEEEERKRLAEQKRWQQQDAGDSFGYTNVYPELSYSHRSISKSTPELDEVSKTDIKGVYSRHRGLAGWLLEDELRRKRNTESQKKQAASELELERRSILNAMKYRNPERASSGLGDVSKDYKKESQAALDRQQILQEMKKKTSLNTDNSWIRQQSTAGLTAKEPIDLPMRRGESLDNLDIPRSSWRSSWSTSSSTSTIPDYSRPHSALSGSSSYYSGRPGSVSLLASQSMSSLKQPTAPSLNAPEPQPRAPPRNRSVSGRKICSFCNSPLGKGAAMIIESLGLCYHLNCFKCSDCTSDLGGSEAGAEVRIRNQKLYCNSCYLGSPQPCDLTVLQQIEEEPITDKNL</sequence>
<dbReference type="CDD" id="cd00136">
    <property type="entry name" value="PDZ_canonical"/>
    <property type="match status" value="1"/>
</dbReference>
<dbReference type="SMART" id="SM00033">
    <property type="entry name" value="CH"/>
    <property type="match status" value="1"/>
</dbReference>
<feature type="compositionally biased region" description="Low complexity" evidence="6">
    <location>
        <begin position="662"/>
        <end position="676"/>
    </location>
</feature>
<evidence type="ECO:0000256" key="3">
    <source>
        <dbReference type="ARBA" id="ARBA00023038"/>
    </source>
</evidence>
<feature type="region of interest" description="Disordered" evidence="6">
    <location>
        <begin position="982"/>
        <end position="1001"/>
    </location>
</feature>
<feature type="region of interest" description="Disordered" evidence="6">
    <location>
        <begin position="1030"/>
        <end position="1102"/>
    </location>
</feature>
<dbReference type="CDD" id="cd08368">
    <property type="entry name" value="LIM"/>
    <property type="match status" value="1"/>
</dbReference>
<evidence type="ECO:0000256" key="5">
    <source>
        <dbReference type="SAM" id="Coils"/>
    </source>
</evidence>
<dbReference type="Gene3D" id="2.30.42.10">
    <property type="match status" value="1"/>
</dbReference>
<dbReference type="InterPro" id="IPR031865">
    <property type="entry name" value="DUF4757"/>
</dbReference>
<dbReference type="InterPro" id="IPR036034">
    <property type="entry name" value="PDZ_sf"/>
</dbReference>
<feature type="compositionally biased region" description="Basic and acidic residues" evidence="6">
    <location>
        <begin position="1030"/>
        <end position="1093"/>
    </location>
</feature>
<feature type="coiled-coil region" evidence="5">
    <location>
        <begin position="1147"/>
        <end position="1174"/>
    </location>
</feature>
<feature type="region of interest" description="Disordered" evidence="6">
    <location>
        <begin position="1180"/>
        <end position="1202"/>
    </location>
</feature>
<evidence type="ECO:0000313" key="11">
    <source>
        <dbReference type="EMBL" id="TRY82303.1"/>
    </source>
</evidence>
<feature type="compositionally biased region" description="Polar residues" evidence="6">
    <location>
        <begin position="544"/>
        <end position="581"/>
    </location>
</feature>
<dbReference type="EMBL" id="SRMA01026567">
    <property type="protein sequence ID" value="TRY82303.1"/>
    <property type="molecule type" value="Genomic_DNA"/>
</dbReference>
<evidence type="ECO:0000313" key="12">
    <source>
        <dbReference type="Proteomes" id="UP000316079"/>
    </source>
</evidence>
<keyword evidence="1 4" id="KW-0479">Metal-binding</keyword>
<dbReference type="GO" id="GO:0023051">
    <property type="term" value="P:regulation of signaling"/>
    <property type="evidence" value="ECO:0007669"/>
    <property type="project" value="InterPro"/>
</dbReference>
<feature type="compositionally biased region" description="Polar residues" evidence="6">
    <location>
        <begin position="489"/>
        <end position="503"/>
    </location>
</feature>
<evidence type="ECO:0000259" key="9">
    <source>
        <dbReference type="PROSITE" id="PS50023"/>
    </source>
</evidence>
<feature type="region of interest" description="Disordered" evidence="6">
    <location>
        <begin position="1232"/>
        <end position="1292"/>
    </location>
</feature>
<feature type="domain" description="PDZ" evidence="10">
    <location>
        <begin position="684"/>
        <end position="765"/>
    </location>
</feature>
<evidence type="ECO:0000259" key="10">
    <source>
        <dbReference type="PROSITE" id="PS50106"/>
    </source>
</evidence>
<dbReference type="InterPro" id="IPR036872">
    <property type="entry name" value="CH_dom_sf"/>
</dbReference>
<dbReference type="SMART" id="SM00132">
    <property type="entry name" value="LIM"/>
    <property type="match status" value="1"/>
</dbReference>
<dbReference type="SUPFAM" id="SSF47576">
    <property type="entry name" value="Calponin-homology domain, CH-domain"/>
    <property type="match status" value="1"/>
</dbReference>
<feature type="compositionally biased region" description="Basic and acidic residues" evidence="6">
    <location>
        <begin position="400"/>
        <end position="411"/>
    </location>
</feature>
<feature type="compositionally biased region" description="Low complexity" evidence="6">
    <location>
        <begin position="1283"/>
        <end position="1292"/>
    </location>
</feature>
<dbReference type="Gene3D" id="1.10.418.10">
    <property type="entry name" value="Calponin-like domain"/>
    <property type="match status" value="1"/>
</dbReference>
<dbReference type="PROSITE" id="PS00478">
    <property type="entry name" value="LIM_DOMAIN_1"/>
    <property type="match status" value="1"/>
</dbReference>
<keyword evidence="7" id="KW-1133">Transmembrane helix</keyword>
<dbReference type="Pfam" id="PF17820">
    <property type="entry name" value="PDZ_6"/>
    <property type="match status" value="1"/>
</dbReference>
<dbReference type="PANTHER" id="PTHR46767">
    <property type="entry name" value="LIM DOMAIN ONLY PROTEIN 7"/>
    <property type="match status" value="1"/>
</dbReference>
<feature type="coiled-coil region" evidence="5">
    <location>
        <begin position="335"/>
        <end position="369"/>
    </location>
</feature>
<feature type="region of interest" description="Disordered" evidence="6">
    <location>
        <begin position="202"/>
        <end position="248"/>
    </location>
</feature>
<dbReference type="Pfam" id="PF00412">
    <property type="entry name" value="LIM"/>
    <property type="match status" value="1"/>
</dbReference>
<keyword evidence="7" id="KW-0472">Membrane</keyword>